<sequence>MQCERSLLGTVGWTSSFTNISFISAHKFCSRRFQVFLLAGNYSKFCKAISGVSPLSFEKMLTDSAEDDIAAVASALSCYDGECSFPFPVKMPVKRNIGHARIVVGNAVFTCMLMEGCDR</sequence>
<accession>A0ABD1YRS7</accession>
<protein>
    <submittedName>
        <fullName evidence="1">Uncharacterized protein</fullName>
    </submittedName>
</protein>
<evidence type="ECO:0000313" key="1">
    <source>
        <dbReference type="EMBL" id="KAL2633360.1"/>
    </source>
</evidence>
<dbReference type="Proteomes" id="UP001605036">
    <property type="component" value="Unassembled WGS sequence"/>
</dbReference>
<name>A0ABD1YRS7_9MARC</name>
<evidence type="ECO:0000313" key="2">
    <source>
        <dbReference type="Proteomes" id="UP001605036"/>
    </source>
</evidence>
<comment type="caution">
    <text evidence="1">The sequence shown here is derived from an EMBL/GenBank/DDBJ whole genome shotgun (WGS) entry which is preliminary data.</text>
</comment>
<reference evidence="1 2" key="1">
    <citation type="submission" date="2024-09" db="EMBL/GenBank/DDBJ databases">
        <title>Chromosome-scale assembly of Riccia fluitans.</title>
        <authorList>
            <person name="Paukszto L."/>
            <person name="Sawicki J."/>
            <person name="Karawczyk K."/>
            <person name="Piernik-Szablinska J."/>
            <person name="Szczecinska M."/>
            <person name="Mazdziarz M."/>
        </authorList>
    </citation>
    <scope>NUCLEOTIDE SEQUENCE [LARGE SCALE GENOMIC DNA]</scope>
    <source>
        <strain evidence="1">Rf_01</strain>
        <tissue evidence="1">Aerial parts of the thallus</tissue>
    </source>
</reference>
<dbReference type="AlphaFoldDB" id="A0ABD1YRS7"/>
<organism evidence="1 2">
    <name type="scientific">Riccia fluitans</name>
    <dbReference type="NCBI Taxonomy" id="41844"/>
    <lineage>
        <taxon>Eukaryota</taxon>
        <taxon>Viridiplantae</taxon>
        <taxon>Streptophyta</taxon>
        <taxon>Embryophyta</taxon>
        <taxon>Marchantiophyta</taxon>
        <taxon>Marchantiopsida</taxon>
        <taxon>Marchantiidae</taxon>
        <taxon>Marchantiales</taxon>
        <taxon>Ricciaceae</taxon>
        <taxon>Riccia</taxon>
    </lineage>
</organism>
<gene>
    <name evidence="1" type="ORF">R1flu_004839</name>
</gene>
<dbReference type="EMBL" id="JBHFFA010000003">
    <property type="protein sequence ID" value="KAL2633360.1"/>
    <property type="molecule type" value="Genomic_DNA"/>
</dbReference>
<keyword evidence="2" id="KW-1185">Reference proteome</keyword>
<proteinExistence type="predicted"/>